<evidence type="ECO:0000313" key="2">
    <source>
        <dbReference type="Proteomes" id="UP000027135"/>
    </source>
</evidence>
<dbReference type="EMBL" id="KK873234">
    <property type="protein sequence ID" value="KDQ71492.1"/>
    <property type="molecule type" value="Genomic_DNA"/>
</dbReference>
<dbReference type="AlphaFoldDB" id="A0A067QE72"/>
<evidence type="ECO:0000313" key="1">
    <source>
        <dbReference type="EMBL" id="KDQ71492.1"/>
    </source>
</evidence>
<keyword evidence="2" id="KW-1185">Reference proteome</keyword>
<dbReference type="Proteomes" id="UP000027135">
    <property type="component" value="Unassembled WGS sequence"/>
</dbReference>
<accession>A0A067QE72</accession>
<sequence>MKMRIQCSSFSPVQVLMIHMWRSPQSMGLRADCRTSKPEPLTRWQSQANLRGMDRLVFVDSLAVIMGHEEREPCILETAINILGSKQTASELFVKYPLNQWQQKLRGTDVMCQITRNRMILQILLSTMLFVT</sequence>
<protein>
    <submittedName>
        <fullName evidence="1">Uncharacterized protein</fullName>
    </submittedName>
</protein>
<proteinExistence type="predicted"/>
<reference evidence="1 2" key="1">
    <citation type="journal article" date="2014" name="Nat. Commun.">
        <title>Molecular traces of alternative social organization in a termite genome.</title>
        <authorList>
            <person name="Terrapon N."/>
            <person name="Li C."/>
            <person name="Robertson H.M."/>
            <person name="Ji L."/>
            <person name="Meng X."/>
            <person name="Booth W."/>
            <person name="Chen Z."/>
            <person name="Childers C.P."/>
            <person name="Glastad K.M."/>
            <person name="Gokhale K."/>
            <person name="Gowin J."/>
            <person name="Gronenberg W."/>
            <person name="Hermansen R.A."/>
            <person name="Hu H."/>
            <person name="Hunt B.G."/>
            <person name="Huylmans A.K."/>
            <person name="Khalil S.M."/>
            <person name="Mitchell R.D."/>
            <person name="Munoz-Torres M.C."/>
            <person name="Mustard J.A."/>
            <person name="Pan H."/>
            <person name="Reese J.T."/>
            <person name="Scharf M.E."/>
            <person name="Sun F."/>
            <person name="Vogel H."/>
            <person name="Xiao J."/>
            <person name="Yang W."/>
            <person name="Yang Z."/>
            <person name="Yang Z."/>
            <person name="Zhou J."/>
            <person name="Zhu J."/>
            <person name="Brent C.S."/>
            <person name="Elsik C.G."/>
            <person name="Goodisman M.A."/>
            <person name="Liberles D.A."/>
            <person name="Roe R.M."/>
            <person name="Vargo E.L."/>
            <person name="Vilcinskas A."/>
            <person name="Wang J."/>
            <person name="Bornberg-Bauer E."/>
            <person name="Korb J."/>
            <person name="Zhang G."/>
            <person name="Liebig J."/>
        </authorList>
    </citation>
    <scope>NUCLEOTIDE SEQUENCE [LARGE SCALE GENOMIC DNA]</scope>
    <source>
        <tissue evidence="1">Whole organism</tissue>
    </source>
</reference>
<name>A0A067QE72_ZOONE</name>
<organism evidence="1 2">
    <name type="scientific">Zootermopsis nevadensis</name>
    <name type="common">Dampwood termite</name>
    <dbReference type="NCBI Taxonomy" id="136037"/>
    <lineage>
        <taxon>Eukaryota</taxon>
        <taxon>Metazoa</taxon>
        <taxon>Ecdysozoa</taxon>
        <taxon>Arthropoda</taxon>
        <taxon>Hexapoda</taxon>
        <taxon>Insecta</taxon>
        <taxon>Pterygota</taxon>
        <taxon>Neoptera</taxon>
        <taxon>Polyneoptera</taxon>
        <taxon>Dictyoptera</taxon>
        <taxon>Blattodea</taxon>
        <taxon>Blattoidea</taxon>
        <taxon>Termitoidae</taxon>
        <taxon>Termopsidae</taxon>
        <taxon>Zootermopsis</taxon>
    </lineage>
</organism>
<gene>
    <name evidence="1" type="ORF">L798_12506</name>
</gene>
<dbReference type="InParanoid" id="A0A067QE72"/>